<gene>
    <name evidence="1" type="ORF">EDD77_11465</name>
</gene>
<reference evidence="1 2" key="1">
    <citation type="submission" date="2019-03" db="EMBL/GenBank/DDBJ databases">
        <title>Genomic Encyclopedia of Type Strains, Phase IV (KMG-IV): sequencing the most valuable type-strain genomes for metagenomic binning, comparative biology and taxonomic classification.</title>
        <authorList>
            <person name="Goeker M."/>
        </authorList>
    </citation>
    <scope>NUCLEOTIDE SEQUENCE [LARGE SCALE GENOMIC DNA]</scope>
    <source>
        <strain evidence="1 2">DSM 100451</strain>
    </source>
</reference>
<comment type="caution">
    <text evidence="1">The sequence shown here is derived from an EMBL/GenBank/DDBJ whole genome shotgun (WGS) entry which is preliminary data.</text>
</comment>
<proteinExistence type="predicted"/>
<name>A0A4R1QSU5_9FIRM</name>
<evidence type="ECO:0000313" key="1">
    <source>
        <dbReference type="EMBL" id="TCL56111.1"/>
    </source>
</evidence>
<dbReference type="EMBL" id="SLUM01000014">
    <property type="protein sequence ID" value="TCL56111.1"/>
    <property type="molecule type" value="Genomic_DNA"/>
</dbReference>
<dbReference type="STRING" id="1650663.GCA_001486665_01008"/>
<accession>A0A4R1QSU5</accession>
<dbReference type="RefSeq" id="WP_058963480.1">
    <property type="nucleotide sequence ID" value="NZ_CABKVM010000014.1"/>
</dbReference>
<organism evidence="1 2">
    <name type="scientific">Allofournierella massiliensis</name>
    <dbReference type="NCBI Taxonomy" id="1650663"/>
    <lineage>
        <taxon>Bacteria</taxon>
        <taxon>Bacillati</taxon>
        <taxon>Bacillota</taxon>
        <taxon>Clostridia</taxon>
        <taxon>Eubacteriales</taxon>
        <taxon>Oscillospiraceae</taxon>
        <taxon>Allofournierella</taxon>
    </lineage>
</organism>
<protein>
    <submittedName>
        <fullName evidence="1">Putative signal transducing protein</fullName>
    </submittedName>
</protein>
<dbReference type="OrthoDB" id="1848464at2"/>
<sequence>MLWCSHCRCSAPDGSLVCPRCGGPLEPMPRAEWNFSLKNRPGHHTLQDPVHLANLPDYALAGMLAEILEDNGIPCHIQESGTLGKASSTYLGTSLLGYDLYVERDRQQEAGEWMNAFLNAPDETADSEDSEFPSC</sequence>
<dbReference type="AlphaFoldDB" id="A0A4R1QSU5"/>
<dbReference type="Proteomes" id="UP000295184">
    <property type="component" value="Unassembled WGS sequence"/>
</dbReference>
<evidence type="ECO:0000313" key="2">
    <source>
        <dbReference type="Proteomes" id="UP000295184"/>
    </source>
</evidence>